<evidence type="ECO:0000313" key="2">
    <source>
        <dbReference type="EMBL" id="PPQ69183.1"/>
    </source>
</evidence>
<protein>
    <submittedName>
        <fullName evidence="2">Uncharacterized protein</fullName>
    </submittedName>
</protein>
<evidence type="ECO:0000256" key="1">
    <source>
        <dbReference type="SAM" id="MobiDB-lite"/>
    </source>
</evidence>
<feature type="compositionally biased region" description="Polar residues" evidence="1">
    <location>
        <begin position="139"/>
        <end position="150"/>
    </location>
</feature>
<keyword evidence="3" id="KW-1185">Reference proteome</keyword>
<comment type="caution">
    <text evidence="2">The sequence shown here is derived from an EMBL/GenBank/DDBJ whole genome shotgun (WGS) entry which is preliminary data.</text>
</comment>
<sequence length="301" mass="33512">MSNGNSGNNKGLVSTDFKVLHLLPNLSEPVFVPVRPRLGDLPFIEGDFPHGINTQTPRAELIRVLNLQNNHKIFNDLKLKRKCALFTDHDESELALNLALLWVYSNCRHNYWRNHVRGTPRHRPRRRYRSATLTAADLDQQNNLGSKPSGSSTSEENSTTNATNLEVAATSSFTPAAPEAGPSQTQGMQKEDVDYSRPSDSSTMSAELDSSSDTRPSLGRYGSALAQLLYRCTPSMTNLLPVFEQLGVSQSEEYLLGISKWNPEVVHEFLQQVVDTSAAMGITLRSVDVYVLRNAFLNPFY</sequence>
<gene>
    <name evidence="2" type="ORF">CVT24_000031</name>
</gene>
<dbReference type="EMBL" id="NHTK01005991">
    <property type="protein sequence ID" value="PPQ69183.1"/>
    <property type="molecule type" value="Genomic_DNA"/>
</dbReference>
<reference evidence="2 3" key="1">
    <citation type="journal article" date="2018" name="Evol. Lett.">
        <title>Horizontal gene cluster transfer increased hallucinogenic mushroom diversity.</title>
        <authorList>
            <person name="Reynolds H.T."/>
            <person name="Vijayakumar V."/>
            <person name="Gluck-Thaler E."/>
            <person name="Korotkin H.B."/>
            <person name="Matheny P.B."/>
            <person name="Slot J.C."/>
        </authorList>
    </citation>
    <scope>NUCLEOTIDE SEQUENCE [LARGE SCALE GENOMIC DNA]</scope>
    <source>
        <strain evidence="2 3">2629</strain>
    </source>
</reference>
<feature type="compositionally biased region" description="Polar residues" evidence="1">
    <location>
        <begin position="198"/>
        <end position="215"/>
    </location>
</feature>
<name>A0A409VSH5_9AGAR</name>
<dbReference type="OrthoDB" id="3069802at2759"/>
<proteinExistence type="predicted"/>
<evidence type="ECO:0000313" key="3">
    <source>
        <dbReference type="Proteomes" id="UP000284842"/>
    </source>
</evidence>
<accession>A0A409VSH5</accession>
<dbReference type="AlphaFoldDB" id="A0A409VSH5"/>
<organism evidence="2 3">
    <name type="scientific">Panaeolus cyanescens</name>
    <dbReference type="NCBI Taxonomy" id="181874"/>
    <lineage>
        <taxon>Eukaryota</taxon>
        <taxon>Fungi</taxon>
        <taxon>Dikarya</taxon>
        <taxon>Basidiomycota</taxon>
        <taxon>Agaricomycotina</taxon>
        <taxon>Agaricomycetes</taxon>
        <taxon>Agaricomycetidae</taxon>
        <taxon>Agaricales</taxon>
        <taxon>Agaricineae</taxon>
        <taxon>Galeropsidaceae</taxon>
        <taxon>Panaeolus</taxon>
    </lineage>
</organism>
<feature type="region of interest" description="Disordered" evidence="1">
    <location>
        <begin position="132"/>
        <end position="217"/>
    </location>
</feature>
<feature type="compositionally biased region" description="Low complexity" evidence="1">
    <location>
        <begin position="151"/>
        <end position="166"/>
    </location>
</feature>
<dbReference type="InParanoid" id="A0A409VSH5"/>
<dbReference type="Proteomes" id="UP000284842">
    <property type="component" value="Unassembled WGS sequence"/>
</dbReference>